<dbReference type="Pfam" id="PF00067">
    <property type="entry name" value="p450"/>
    <property type="match status" value="1"/>
</dbReference>
<evidence type="ECO:0000256" key="6">
    <source>
        <dbReference type="ARBA" id="ARBA00022723"/>
    </source>
</evidence>
<comment type="cofactor">
    <cofactor evidence="1 12">
        <name>heme</name>
        <dbReference type="ChEBI" id="CHEBI:30413"/>
    </cofactor>
</comment>
<keyword evidence="8 13" id="KW-0560">Oxidoreductase</keyword>
<dbReference type="GO" id="GO:0016020">
    <property type="term" value="C:membrane"/>
    <property type="evidence" value="ECO:0007669"/>
    <property type="project" value="UniProtKB-SubCell"/>
</dbReference>
<comment type="caution">
    <text evidence="14">The sequence shown here is derived from an EMBL/GenBank/DDBJ whole genome shotgun (WGS) entry which is preliminary data.</text>
</comment>
<comment type="subcellular location">
    <subcellularLocation>
        <location evidence="2">Membrane</location>
        <topology evidence="2">Single-pass membrane protein</topology>
    </subcellularLocation>
</comment>
<dbReference type="EMBL" id="WOCE01000003">
    <property type="protein sequence ID" value="KAE9617661.1"/>
    <property type="molecule type" value="Genomic_DNA"/>
</dbReference>
<evidence type="ECO:0000313" key="15">
    <source>
        <dbReference type="Proteomes" id="UP000447434"/>
    </source>
</evidence>
<feature type="binding site" description="axial binding residue" evidence="12">
    <location>
        <position position="463"/>
    </location>
    <ligand>
        <name>heme</name>
        <dbReference type="ChEBI" id="CHEBI:30413"/>
    </ligand>
    <ligandPart>
        <name>Fe</name>
        <dbReference type="ChEBI" id="CHEBI:18248"/>
    </ligandPart>
</feature>
<evidence type="ECO:0000256" key="2">
    <source>
        <dbReference type="ARBA" id="ARBA00004167"/>
    </source>
</evidence>
<evidence type="ECO:0000256" key="12">
    <source>
        <dbReference type="PIRSR" id="PIRSR602401-1"/>
    </source>
</evidence>
<organism evidence="14 15">
    <name type="scientific">Lupinus albus</name>
    <name type="common">White lupine</name>
    <name type="synonym">Lupinus termis</name>
    <dbReference type="NCBI Taxonomy" id="3870"/>
    <lineage>
        <taxon>Eukaryota</taxon>
        <taxon>Viridiplantae</taxon>
        <taxon>Streptophyta</taxon>
        <taxon>Embryophyta</taxon>
        <taxon>Tracheophyta</taxon>
        <taxon>Spermatophyta</taxon>
        <taxon>Magnoliopsida</taxon>
        <taxon>eudicotyledons</taxon>
        <taxon>Gunneridae</taxon>
        <taxon>Pentapetalae</taxon>
        <taxon>rosids</taxon>
        <taxon>fabids</taxon>
        <taxon>Fabales</taxon>
        <taxon>Fabaceae</taxon>
        <taxon>Papilionoideae</taxon>
        <taxon>50 kb inversion clade</taxon>
        <taxon>genistoids sensu lato</taxon>
        <taxon>core genistoids</taxon>
        <taxon>Genisteae</taxon>
        <taxon>Lupinus</taxon>
    </lineage>
</organism>
<keyword evidence="6 12" id="KW-0479">Metal-binding</keyword>
<dbReference type="OrthoDB" id="1055148at2759"/>
<dbReference type="CDD" id="cd11075">
    <property type="entry name" value="CYP77_89"/>
    <property type="match status" value="1"/>
</dbReference>
<dbReference type="FunFam" id="1.10.630.10:FF:000012">
    <property type="entry name" value="Cytochrome P450 family protein"/>
    <property type="match status" value="1"/>
</dbReference>
<dbReference type="InterPro" id="IPR001128">
    <property type="entry name" value="Cyt_P450"/>
</dbReference>
<dbReference type="PANTHER" id="PTHR24298:SF800">
    <property type="entry name" value="CYTOCHROME P450 89A2-RELATED"/>
    <property type="match status" value="1"/>
</dbReference>
<dbReference type="GO" id="GO:0016709">
    <property type="term" value="F:oxidoreductase activity, acting on paired donors, with incorporation or reduction of molecular oxygen, NAD(P)H as one donor, and incorporation of one atom of oxygen"/>
    <property type="evidence" value="ECO:0007669"/>
    <property type="project" value="TreeGrafter"/>
</dbReference>
<dbReference type="PROSITE" id="PS00086">
    <property type="entry name" value="CYTOCHROME_P450"/>
    <property type="match status" value="1"/>
</dbReference>
<evidence type="ECO:0000256" key="1">
    <source>
        <dbReference type="ARBA" id="ARBA00001971"/>
    </source>
</evidence>
<protein>
    <submittedName>
        <fullName evidence="14">Putative cytochrome P450</fullName>
    </submittedName>
</protein>
<sequence length="518" mass="59578">METWFTITVSLCLIFLLRALLSLLPKSSNTKINNPFPPGPTHIPIITPIIWLTKSVSQIEPILKNLHTKYGPIITLRIGSRPTIFINDRSLAHQILIQNGSVFSDRPITLPTEKILNSNQHNINSGSYGTTWRILRRNLTAEMLHPSRVRSFAQTRKWVLDVLLKRLNFDMKSSASIKVVDHFQHAMFSLLVFMCFGQRVDDEILNDIEKAERTLLLSLKRFNVLNYWPKITKFLFRKRWEELLKLRSNQEVVLVPLIRVRKEAKKIGLCNNDNNNPRAYVDTLLDLKLPNEGQRNLDEGEMVTLCSEFLNAGTDTTSTALQWIMANLVKYPHMQQRIVDEITRVMTVSNKGEKEEVQEEDLEKLPYLKAVVLESLRRHPPGHFVLPHAVTEDVAFNGYMVPKKGSVNFMVAEIGRDPKVWEDPMAFKPERFLNEDGSEFEGFDITGSKEIKMMPFGVGRRICPAYNLAMLHLEYFVANLVWNFDWKVANGGDVDLSEKEEFTIVMKTPLEAHISPRI</sequence>
<dbReference type="InterPro" id="IPR051103">
    <property type="entry name" value="Plant_metabolite_P450s"/>
</dbReference>
<dbReference type="GO" id="GO:0020037">
    <property type="term" value="F:heme binding"/>
    <property type="evidence" value="ECO:0007669"/>
    <property type="project" value="InterPro"/>
</dbReference>
<name>A0A6A4QUB2_LUPAL</name>
<evidence type="ECO:0000256" key="11">
    <source>
        <dbReference type="ARBA" id="ARBA00023136"/>
    </source>
</evidence>
<dbReference type="GO" id="GO:0005506">
    <property type="term" value="F:iron ion binding"/>
    <property type="evidence" value="ECO:0007669"/>
    <property type="project" value="InterPro"/>
</dbReference>
<dbReference type="AlphaFoldDB" id="A0A6A4QUB2"/>
<evidence type="ECO:0000256" key="3">
    <source>
        <dbReference type="ARBA" id="ARBA00010617"/>
    </source>
</evidence>
<dbReference type="Proteomes" id="UP000447434">
    <property type="component" value="Chromosome 3"/>
</dbReference>
<evidence type="ECO:0000256" key="8">
    <source>
        <dbReference type="ARBA" id="ARBA00023002"/>
    </source>
</evidence>
<dbReference type="PANTHER" id="PTHR24298">
    <property type="entry name" value="FLAVONOID 3'-MONOOXYGENASE-RELATED"/>
    <property type="match status" value="1"/>
</dbReference>
<accession>A0A6A4QUB2</accession>
<evidence type="ECO:0000256" key="4">
    <source>
        <dbReference type="ARBA" id="ARBA00022617"/>
    </source>
</evidence>
<comment type="similarity">
    <text evidence="3 13">Belongs to the cytochrome P450 family.</text>
</comment>
<keyword evidence="15" id="KW-1185">Reference proteome</keyword>
<dbReference type="InterPro" id="IPR002401">
    <property type="entry name" value="Cyt_P450_E_grp-I"/>
</dbReference>
<evidence type="ECO:0000256" key="9">
    <source>
        <dbReference type="ARBA" id="ARBA00023004"/>
    </source>
</evidence>
<dbReference type="SUPFAM" id="SSF48264">
    <property type="entry name" value="Cytochrome P450"/>
    <property type="match status" value="1"/>
</dbReference>
<keyword evidence="10 13" id="KW-0503">Monooxygenase</keyword>
<evidence type="ECO:0000256" key="10">
    <source>
        <dbReference type="ARBA" id="ARBA00023033"/>
    </source>
</evidence>
<proteinExistence type="inferred from homology"/>
<gene>
    <name evidence="14" type="ORF">Lalb_Chr03g0037711</name>
</gene>
<dbReference type="PRINTS" id="PR00463">
    <property type="entry name" value="EP450I"/>
</dbReference>
<keyword evidence="11" id="KW-0472">Membrane</keyword>
<reference evidence="15" key="1">
    <citation type="journal article" date="2020" name="Nat. Commun.">
        <title>Genome sequence of the cluster root forming white lupin.</title>
        <authorList>
            <person name="Hufnagel B."/>
            <person name="Marques A."/>
            <person name="Soriano A."/>
            <person name="Marques L."/>
            <person name="Divol F."/>
            <person name="Doumas P."/>
            <person name="Sallet E."/>
            <person name="Mancinotti D."/>
            <person name="Carrere S."/>
            <person name="Marande W."/>
            <person name="Arribat S."/>
            <person name="Keller J."/>
            <person name="Huneau C."/>
            <person name="Blein T."/>
            <person name="Aime D."/>
            <person name="Laguerre M."/>
            <person name="Taylor J."/>
            <person name="Schubert V."/>
            <person name="Nelson M."/>
            <person name="Geu-Flores F."/>
            <person name="Crespi M."/>
            <person name="Gallardo-Guerrero K."/>
            <person name="Delaux P.-M."/>
            <person name="Salse J."/>
            <person name="Berges H."/>
            <person name="Guyot R."/>
            <person name="Gouzy J."/>
            <person name="Peret B."/>
        </authorList>
    </citation>
    <scope>NUCLEOTIDE SEQUENCE [LARGE SCALE GENOMIC DNA]</scope>
    <source>
        <strain evidence="15">cv. Amiga</strain>
    </source>
</reference>
<dbReference type="InterPro" id="IPR036396">
    <property type="entry name" value="Cyt_P450_sf"/>
</dbReference>
<dbReference type="InterPro" id="IPR017972">
    <property type="entry name" value="Cyt_P450_CS"/>
</dbReference>
<keyword evidence="5" id="KW-0812">Transmembrane</keyword>
<keyword evidence="4 12" id="KW-0349">Heme</keyword>
<evidence type="ECO:0000313" key="14">
    <source>
        <dbReference type="EMBL" id="KAE9617661.1"/>
    </source>
</evidence>
<keyword evidence="9 12" id="KW-0408">Iron</keyword>
<evidence type="ECO:0000256" key="13">
    <source>
        <dbReference type="RuleBase" id="RU000461"/>
    </source>
</evidence>
<dbReference type="PRINTS" id="PR00385">
    <property type="entry name" value="P450"/>
</dbReference>
<keyword evidence="7" id="KW-1133">Transmembrane helix</keyword>
<evidence type="ECO:0000256" key="7">
    <source>
        <dbReference type="ARBA" id="ARBA00022989"/>
    </source>
</evidence>
<evidence type="ECO:0000256" key="5">
    <source>
        <dbReference type="ARBA" id="ARBA00022692"/>
    </source>
</evidence>
<dbReference type="Gene3D" id="1.10.630.10">
    <property type="entry name" value="Cytochrome P450"/>
    <property type="match status" value="1"/>
</dbReference>